<keyword evidence="1" id="KW-0805">Transcription regulation</keyword>
<evidence type="ECO:0000256" key="1">
    <source>
        <dbReference type="ARBA" id="ARBA00023015"/>
    </source>
</evidence>
<comment type="caution">
    <text evidence="4">The sequence shown here is derived from an EMBL/GenBank/DDBJ whole genome shotgun (WGS) entry which is preliminary data.</text>
</comment>
<dbReference type="InterPro" id="IPR009057">
    <property type="entry name" value="Homeodomain-like_sf"/>
</dbReference>
<sequence>MTRTVALLVFPGVQALDVSGPMDVFAEANRFVPSDAGYEIEVIGIGDDALVACSNGLLLKVHRAYADVDPSDSRYDLILAAGGPDLPAAIWEAGAYDWLRRVCAASRRYGSICNGAFALARAGLLEDRTVTTHWNDAEALRHLCPTTRVEADRIFVRDGDLYTSAGVTAGIDLSLYLLAQDHGDDVALSVARRLLVVMQRAGGQSQFSPYLTPYAEPTSPIAQVREYVLAHLADDLSVSVLAGVAKMSLRNFARIFAREARMTPAAFVESARVDAARVMLENGKAPLKRVAYECGFGDPHNMRQIFKRRFGVSPQQYRATFSTPAADSVVPGP</sequence>
<dbReference type="PANTHER" id="PTHR43130">
    <property type="entry name" value="ARAC-FAMILY TRANSCRIPTIONAL REGULATOR"/>
    <property type="match status" value="1"/>
</dbReference>
<accession>A0ABN7PVW4</accession>
<evidence type="ECO:0000313" key="5">
    <source>
        <dbReference type="Proteomes" id="UP000672657"/>
    </source>
</evidence>
<dbReference type="EMBL" id="CAJPVI010000011">
    <property type="protein sequence ID" value="CAG2142580.1"/>
    <property type="molecule type" value="Genomic_DNA"/>
</dbReference>
<dbReference type="InterPro" id="IPR029062">
    <property type="entry name" value="Class_I_gatase-like"/>
</dbReference>
<feature type="domain" description="HTH araC/xylS-type" evidence="3">
    <location>
        <begin position="222"/>
        <end position="320"/>
    </location>
</feature>
<dbReference type="Proteomes" id="UP000672657">
    <property type="component" value="Unassembled WGS sequence"/>
</dbReference>
<dbReference type="InterPro" id="IPR018060">
    <property type="entry name" value="HTH_AraC"/>
</dbReference>
<gene>
    <name evidence="4" type="primary">cdhR_2</name>
    <name evidence="4" type="ORF">LMG26411_02240</name>
</gene>
<dbReference type="SUPFAM" id="SSF52317">
    <property type="entry name" value="Class I glutamine amidotransferase-like"/>
    <property type="match status" value="1"/>
</dbReference>
<dbReference type="InterPro" id="IPR052158">
    <property type="entry name" value="INH-QAR"/>
</dbReference>
<evidence type="ECO:0000256" key="2">
    <source>
        <dbReference type="ARBA" id="ARBA00023163"/>
    </source>
</evidence>
<proteinExistence type="predicted"/>
<dbReference type="SUPFAM" id="SSF46689">
    <property type="entry name" value="Homeodomain-like"/>
    <property type="match status" value="2"/>
</dbReference>
<dbReference type="CDD" id="cd03137">
    <property type="entry name" value="GATase1_AraC_1"/>
    <property type="match status" value="1"/>
</dbReference>
<reference evidence="4 5" key="1">
    <citation type="submission" date="2021-03" db="EMBL/GenBank/DDBJ databases">
        <authorList>
            <person name="Peeters C."/>
        </authorList>
    </citation>
    <scope>NUCLEOTIDE SEQUENCE [LARGE SCALE GENOMIC DNA]</scope>
    <source>
        <strain evidence="4 5">LMG 26411</strain>
    </source>
</reference>
<dbReference type="PROSITE" id="PS01124">
    <property type="entry name" value="HTH_ARAC_FAMILY_2"/>
    <property type="match status" value="1"/>
</dbReference>
<dbReference type="Gene3D" id="3.40.50.880">
    <property type="match status" value="1"/>
</dbReference>
<dbReference type="PANTHER" id="PTHR43130:SF3">
    <property type="entry name" value="HTH-TYPE TRANSCRIPTIONAL REGULATOR RV1931C"/>
    <property type="match status" value="1"/>
</dbReference>
<keyword evidence="2" id="KW-0804">Transcription</keyword>
<dbReference type="Pfam" id="PF12833">
    <property type="entry name" value="HTH_18"/>
    <property type="match status" value="1"/>
</dbReference>
<dbReference type="InterPro" id="IPR002818">
    <property type="entry name" value="DJ-1/PfpI"/>
</dbReference>
<protein>
    <submittedName>
        <fullName evidence="4">HTH-type transcriptional regulator CdhR</fullName>
    </submittedName>
</protein>
<name>A0ABN7PVW4_9BURK</name>
<organism evidence="4 5">
    <name type="scientific">Cupriavidus numazuensis</name>
    <dbReference type="NCBI Taxonomy" id="221992"/>
    <lineage>
        <taxon>Bacteria</taxon>
        <taxon>Pseudomonadati</taxon>
        <taxon>Pseudomonadota</taxon>
        <taxon>Betaproteobacteria</taxon>
        <taxon>Burkholderiales</taxon>
        <taxon>Burkholderiaceae</taxon>
        <taxon>Cupriavidus</taxon>
    </lineage>
</organism>
<keyword evidence="5" id="KW-1185">Reference proteome</keyword>
<dbReference type="SMART" id="SM00342">
    <property type="entry name" value="HTH_ARAC"/>
    <property type="match status" value="1"/>
</dbReference>
<evidence type="ECO:0000259" key="3">
    <source>
        <dbReference type="PROSITE" id="PS01124"/>
    </source>
</evidence>
<evidence type="ECO:0000313" key="4">
    <source>
        <dbReference type="EMBL" id="CAG2142580.1"/>
    </source>
</evidence>
<dbReference type="Pfam" id="PF01965">
    <property type="entry name" value="DJ-1_PfpI"/>
    <property type="match status" value="1"/>
</dbReference>
<dbReference type="Gene3D" id="1.10.10.60">
    <property type="entry name" value="Homeodomain-like"/>
    <property type="match status" value="1"/>
</dbReference>